<accession>A0A242W6D2</accession>
<reference evidence="1 2" key="1">
    <citation type="submission" date="2016-10" db="EMBL/GenBank/DDBJ databases">
        <title>Comparative genomics of Bacillus thuringiensis reveals a path to pathogens against multiple invertebrate hosts.</title>
        <authorList>
            <person name="Zheng J."/>
            <person name="Gao Q."/>
            <person name="Liu H."/>
            <person name="Peng D."/>
            <person name="Ruan L."/>
            <person name="Sun M."/>
        </authorList>
    </citation>
    <scope>NUCLEOTIDE SEQUENCE [LARGE SCALE GENOMIC DNA]</scope>
    <source>
        <strain evidence="1">BGSC 4AC1</strain>
    </source>
</reference>
<organism evidence="1 2">
    <name type="scientific">Bacillus thuringiensis serovar mexicanensis</name>
    <dbReference type="NCBI Taxonomy" id="180868"/>
    <lineage>
        <taxon>Bacteria</taxon>
        <taxon>Bacillati</taxon>
        <taxon>Bacillota</taxon>
        <taxon>Bacilli</taxon>
        <taxon>Bacillales</taxon>
        <taxon>Bacillaceae</taxon>
        <taxon>Bacillus</taxon>
        <taxon>Bacillus cereus group</taxon>
    </lineage>
</organism>
<proteinExistence type="predicted"/>
<dbReference type="EMBL" id="NFCF01000076">
    <property type="protein sequence ID" value="OTW47100.1"/>
    <property type="molecule type" value="Genomic_DNA"/>
</dbReference>
<gene>
    <name evidence="1" type="ORF">BK699_18165</name>
</gene>
<dbReference type="AlphaFoldDB" id="A0A242W6D2"/>
<dbReference type="Gene3D" id="2.40.128.660">
    <property type="entry name" value="Uncharacterised protein PF15525, DUF4652"/>
    <property type="match status" value="1"/>
</dbReference>
<dbReference type="Proteomes" id="UP000195152">
    <property type="component" value="Unassembled WGS sequence"/>
</dbReference>
<evidence type="ECO:0000313" key="1">
    <source>
        <dbReference type="EMBL" id="OTW47100.1"/>
    </source>
</evidence>
<name>A0A242W6D2_BACTU</name>
<comment type="caution">
    <text evidence="1">The sequence shown here is derived from an EMBL/GenBank/DDBJ whole genome shotgun (WGS) entry which is preliminary data.</text>
</comment>
<evidence type="ECO:0000313" key="2">
    <source>
        <dbReference type="Proteomes" id="UP000195152"/>
    </source>
</evidence>
<protein>
    <submittedName>
        <fullName evidence="1">Uncharacterized protein</fullName>
    </submittedName>
</protein>
<sequence length="173" mass="20054">MIENKEGEEMYQLRYRHSDNQIELVTEYGARKTLANCISSKPKISPKGLKAIFLAPFEWETMCSLYLVDLYTGKKQELIGPIDEKYIPKDAVWISESLIALIIGDVYESIIDGGNVYIYEFKDNQLCKLTNWDQRKQAVKLEYIDGVLYFEGIKYIENTTLKSKEFIGMLNIL</sequence>